<accession>A0A1L7RD24</accession>
<reference evidence="1" key="1">
    <citation type="submission" date="2014-07" db="EMBL/GenBank/DDBJ databases">
        <authorList>
            <person name="Zhang J.E."/>
            <person name="Yang H."/>
            <person name="Guo J."/>
            <person name="Deng Z."/>
            <person name="Luo H."/>
            <person name="Luo M."/>
            <person name="Zhao B."/>
        </authorList>
    </citation>
    <scope>NUCLEOTIDE SEQUENCE</scope>
    <source>
        <strain evidence="1">AM4</strain>
    </source>
</reference>
<dbReference type="NCBIfam" id="NF038356">
    <property type="entry name" value="actino_DLW39"/>
    <property type="match status" value="1"/>
</dbReference>
<sequence length="44" mass="4663">MKSRTLVLAAVFSCLGVAGYAAWLKLAANRAERAAWAEVTDPIA</sequence>
<dbReference type="AlphaFoldDB" id="A0A1L7RD24"/>
<proteinExistence type="predicted"/>
<organism evidence="1">
    <name type="scientific">Actinomyces succiniciruminis</name>
    <dbReference type="NCBI Taxonomy" id="1522002"/>
    <lineage>
        <taxon>Bacteria</taxon>
        <taxon>Bacillati</taxon>
        <taxon>Actinomycetota</taxon>
        <taxon>Actinomycetes</taxon>
        <taxon>Actinomycetales</taxon>
        <taxon>Actinomycetaceae</taxon>
        <taxon>Actinomyces</taxon>
    </lineage>
</organism>
<dbReference type="EMBL" id="LK995524">
    <property type="protein sequence ID" value="CED91821.1"/>
    <property type="molecule type" value="Genomic_DNA"/>
</dbReference>
<gene>
    <name evidence="1" type="ORF">AAM4_1989</name>
</gene>
<protein>
    <submittedName>
        <fullName evidence="1">Uncharacterized protein</fullName>
    </submittedName>
</protein>
<evidence type="ECO:0000313" key="1">
    <source>
        <dbReference type="EMBL" id="CED91821.1"/>
    </source>
</evidence>
<name>A0A1L7RD24_9ACTO</name>
<dbReference type="InterPro" id="IPR047990">
    <property type="entry name" value="DLW39-like"/>
</dbReference>
<dbReference type="RefSeq" id="WP_210580856.1">
    <property type="nucleotide sequence ID" value="NZ_LK995524.1"/>
</dbReference>